<dbReference type="GO" id="GO:0032396">
    <property type="term" value="F:inhibitory MHC class I receptor activity"/>
    <property type="evidence" value="ECO:0007669"/>
    <property type="project" value="TreeGrafter"/>
</dbReference>
<dbReference type="InterPro" id="IPR013151">
    <property type="entry name" value="Immunoglobulin_dom"/>
</dbReference>
<dbReference type="GO" id="GO:0019221">
    <property type="term" value="P:cytokine-mediated signaling pathway"/>
    <property type="evidence" value="ECO:0007669"/>
    <property type="project" value="TreeGrafter"/>
</dbReference>
<reference evidence="6" key="1">
    <citation type="submission" date="2025-08" db="UniProtKB">
        <authorList>
            <consortium name="RefSeq"/>
        </authorList>
    </citation>
    <scope>IDENTIFICATION</scope>
</reference>
<dbReference type="SMART" id="SM00408">
    <property type="entry name" value="IGc2"/>
    <property type="match status" value="3"/>
</dbReference>
<keyword evidence="3" id="KW-0393">Immunoglobulin domain</keyword>
<dbReference type="GO" id="GO:0005886">
    <property type="term" value="C:plasma membrane"/>
    <property type="evidence" value="ECO:0007669"/>
    <property type="project" value="TreeGrafter"/>
</dbReference>
<keyword evidence="1" id="KW-0732">Signal</keyword>
<evidence type="ECO:0000256" key="1">
    <source>
        <dbReference type="ARBA" id="ARBA00022729"/>
    </source>
</evidence>
<evidence type="ECO:0000256" key="3">
    <source>
        <dbReference type="ARBA" id="ARBA00023319"/>
    </source>
</evidence>
<feature type="domain" description="Ig-like" evidence="4">
    <location>
        <begin position="266"/>
        <end position="349"/>
    </location>
</feature>
<keyword evidence="5" id="KW-1185">Reference proteome</keyword>
<dbReference type="FunFam" id="2.60.40.10:FF:000049">
    <property type="entry name" value="Leukocyte immunoglobulin-like receptor subfamily B member 1"/>
    <property type="match status" value="3"/>
</dbReference>
<accession>A0A2Y9R9R2</accession>
<dbReference type="GO" id="GO:0002764">
    <property type="term" value="P:immune response-regulating signaling pathway"/>
    <property type="evidence" value="ECO:0007669"/>
    <property type="project" value="TreeGrafter"/>
</dbReference>
<dbReference type="Pfam" id="PF13895">
    <property type="entry name" value="Ig_2"/>
    <property type="match status" value="1"/>
</dbReference>
<dbReference type="InterPro" id="IPR003599">
    <property type="entry name" value="Ig_sub"/>
</dbReference>
<dbReference type="Pfam" id="PF00047">
    <property type="entry name" value="ig"/>
    <property type="match status" value="1"/>
</dbReference>
<dbReference type="RefSeq" id="XP_023592100.1">
    <property type="nucleotide sequence ID" value="XM_023736332.1"/>
</dbReference>
<dbReference type="PANTHER" id="PTHR11738">
    <property type="entry name" value="MHC CLASS I NK CELL RECEPTOR"/>
    <property type="match status" value="1"/>
</dbReference>
<evidence type="ECO:0000313" key="6">
    <source>
        <dbReference type="RefSeq" id="XP_023592100.1"/>
    </source>
</evidence>
<keyword evidence="2" id="KW-1015">Disulfide bond</keyword>
<proteinExistence type="predicted"/>
<organism evidence="5 6">
    <name type="scientific">Trichechus manatus latirostris</name>
    <name type="common">Florida manatee</name>
    <dbReference type="NCBI Taxonomy" id="127582"/>
    <lineage>
        <taxon>Eukaryota</taxon>
        <taxon>Metazoa</taxon>
        <taxon>Chordata</taxon>
        <taxon>Craniata</taxon>
        <taxon>Vertebrata</taxon>
        <taxon>Euteleostomi</taxon>
        <taxon>Mammalia</taxon>
        <taxon>Eutheria</taxon>
        <taxon>Afrotheria</taxon>
        <taxon>Sirenia</taxon>
        <taxon>Trichechidae</taxon>
        <taxon>Trichechus</taxon>
    </lineage>
</organism>
<dbReference type="InterPro" id="IPR003598">
    <property type="entry name" value="Ig_sub2"/>
</dbReference>
<evidence type="ECO:0000313" key="5">
    <source>
        <dbReference type="Proteomes" id="UP000248480"/>
    </source>
</evidence>
<dbReference type="SUPFAM" id="SSF48726">
    <property type="entry name" value="Immunoglobulin"/>
    <property type="match status" value="3"/>
</dbReference>
<dbReference type="InParanoid" id="A0A2Y9R9R2"/>
<protein>
    <submittedName>
        <fullName evidence="6">Leukocyte immunoglobulin-like receptor subfamily A member 2 isoform X1</fullName>
    </submittedName>
</protein>
<name>A0A2Y9R9R2_TRIMA</name>
<dbReference type="InterPro" id="IPR036179">
    <property type="entry name" value="Ig-like_dom_sf"/>
</dbReference>
<dbReference type="InterPro" id="IPR013783">
    <property type="entry name" value="Ig-like_fold"/>
</dbReference>
<dbReference type="Pfam" id="PF13927">
    <property type="entry name" value="Ig_3"/>
    <property type="match status" value="1"/>
</dbReference>
<dbReference type="SMART" id="SM00409">
    <property type="entry name" value="IG"/>
    <property type="match status" value="3"/>
</dbReference>
<evidence type="ECO:0000256" key="2">
    <source>
        <dbReference type="ARBA" id="ARBA00023157"/>
    </source>
</evidence>
<dbReference type="PANTHER" id="PTHR11738:SF88">
    <property type="entry name" value="IG-LIKE DOMAIN-CONTAINING PROTEIN"/>
    <property type="match status" value="1"/>
</dbReference>
<dbReference type="Proteomes" id="UP000248480">
    <property type="component" value="Unplaced"/>
</dbReference>
<evidence type="ECO:0000259" key="4">
    <source>
        <dbReference type="PROSITE" id="PS50835"/>
    </source>
</evidence>
<dbReference type="AlphaFoldDB" id="A0A2Y9R9R2"/>
<sequence length="409" mass="45397">MELLCVGGMNKLFTGNSLLGLCQRQCNQIQAGESSPHLPAPTSWFSTRKSPGQLWEEHRRSHFFPGTLPKPFIWADPGTIITMGRPVTIWCQGSLQAESYHLYKEQVSQLLGMWVAWNFRDKARFSIKSMSPNSAGQFQCIYNSSSGWSERSDYLQLVVTGMYSKPSFSAHPSPIVASGGNVSLLCNSKDTMDTFHLLKEGGAGPPQHRESRFSAGRHQAVFPVDSVNISHGGIYRCYGSFRFSSHVWSHPSDHVDLKVTGTFEKPSLSAHPGPSVTLGENVTLQCRSESWCDTFHLFKEGFIAPPQHLHWQNNTGPFQVNFTMSLVNSVHAGTYRCYSSHSTSPYLLSQPSDPLELIVSEAANTTSLSKHKPDFKSASNSQDYTVENLIRMGMTGLVLVVLVVLLYQS</sequence>
<dbReference type="Gene3D" id="2.60.40.10">
    <property type="entry name" value="Immunoglobulins"/>
    <property type="match status" value="3"/>
</dbReference>
<dbReference type="GeneID" id="101357905"/>
<dbReference type="InterPro" id="IPR007110">
    <property type="entry name" value="Ig-like_dom"/>
</dbReference>
<gene>
    <name evidence="6" type="primary">LOC101357905</name>
</gene>
<dbReference type="InterPro" id="IPR050412">
    <property type="entry name" value="Ig-like_Receptors_ImmuneReg"/>
</dbReference>
<dbReference type="STRING" id="127582.A0A2Y9R9R2"/>
<dbReference type="KEGG" id="tmu:101357905"/>
<feature type="domain" description="Ig-like" evidence="4">
    <location>
        <begin position="166"/>
        <end position="237"/>
    </location>
</feature>
<dbReference type="PROSITE" id="PS50835">
    <property type="entry name" value="IG_LIKE"/>
    <property type="match status" value="2"/>
</dbReference>